<feature type="compositionally biased region" description="Polar residues" evidence="1">
    <location>
        <begin position="500"/>
        <end position="517"/>
    </location>
</feature>
<feature type="transmembrane region" description="Helical" evidence="2">
    <location>
        <begin position="31"/>
        <end position="54"/>
    </location>
</feature>
<sequence length="517" mass="52995">MPRESLSARLRQVRRTTRAQRLGTEGSARELILVAFGVPVLTLMVLVVCVLAVLLMSGGDISGIANVISACWLAIHQVPMTMNGVTLSVLPMLPTLLVAAGTAGFASSASRVGRSASELAAIVAAAIGGPLVITAMALAVLMDGSSDTPVAAPNALSAFGCTIALHGLATAAGVAWRRRRDLAALTSVTAPDRRGFRFGLLAAVALLAAGSVLVLVRLLLSFSDVGHVISGGYRFDGYLGLTVLSILYLPNVIVGATAVLVGANVHVGAMSVDLLSVRSGPMPPVPLLAALPDADYGTLGVVGFVVPAAVAGYVGWRCRSLDPIAHVRAVGVAGAVAASIVVLLAWPAGGQLGEIGATGINVAAAGVFTLGWIVVVGLIVALIYGCLPSTRRARLQAESGAEDADDLDTWLDDSGYDDDYVADSREEYDSWDEDDSYYGGASDDVEFDDAAEFEEGSDLSDSDDDGVGSDSGAVDDDARFDGDTGFDDDGTDVDPISAGDATTRSQGAKSDPLGSQM</sequence>
<feature type="region of interest" description="Disordered" evidence="1">
    <location>
        <begin position="418"/>
        <end position="517"/>
    </location>
</feature>
<feature type="transmembrane region" description="Helical" evidence="2">
    <location>
        <begin position="61"/>
        <end position="79"/>
    </location>
</feature>
<protein>
    <submittedName>
        <fullName evidence="3">Uncharacterized protein</fullName>
    </submittedName>
</protein>
<name>H5U3D1_9ACTN</name>
<feature type="transmembrane region" description="Helical" evidence="2">
    <location>
        <begin position="85"/>
        <end position="107"/>
    </location>
</feature>
<evidence type="ECO:0000256" key="1">
    <source>
        <dbReference type="SAM" id="MobiDB-lite"/>
    </source>
</evidence>
<reference evidence="3 4" key="1">
    <citation type="submission" date="2012-02" db="EMBL/GenBank/DDBJ databases">
        <title>Whole genome shotgun sequence of Gordonia sputi NBRC 100414.</title>
        <authorList>
            <person name="Yoshida I."/>
            <person name="Hosoyama A."/>
            <person name="Tsuchikane K."/>
            <person name="Katsumata H."/>
            <person name="Yamazaki S."/>
            <person name="Fujita N."/>
        </authorList>
    </citation>
    <scope>NUCLEOTIDE SEQUENCE [LARGE SCALE GENOMIC DNA]</scope>
    <source>
        <strain evidence="3 4">NBRC 100414</strain>
    </source>
</reference>
<organism evidence="3 4">
    <name type="scientific">Gordonia sputi NBRC 100414</name>
    <dbReference type="NCBI Taxonomy" id="1089453"/>
    <lineage>
        <taxon>Bacteria</taxon>
        <taxon>Bacillati</taxon>
        <taxon>Actinomycetota</taxon>
        <taxon>Actinomycetes</taxon>
        <taxon>Mycobacteriales</taxon>
        <taxon>Gordoniaceae</taxon>
        <taxon>Gordonia</taxon>
    </lineage>
</organism>
<dbReference type="Proteomes" id="UP000005845">
    <property type="component" value="Unassembled WGS sequence"/>
</dbReference>
<feature type="transmembrane region" description="Helical" evidence="2">
    <location>
        <begin position="296"/>
        <end position="316"/>
    </location>
</feature>
<feature type="compositionally biased region" description="Acidic residues" evidence="1">
    <location>
        <begin position="443"/>
        <end position="467"/>
    </location>
</feature>
<dbReference type="AlphaFoldDB" id="H5U3D1"/>
<evidence type="ECO:0000313" key="4">
    <source>
        <dbReference type="Proteomes" id="UP000005845"/>
    </source>
</evidence>
<keyword evidence="2" id="KW-0812">Transmembrane</keyword>
<gene>
    <name evidence="3" type="ORF">GOSPT_095_00290</name>
</gene>
<dbReference type="EMBL" id="BAFC01000093">
    <property type="protein sequence ID" value="GAB40239.1"/>
    <property type="molecule type" value="Genomic_DNA"/>
</dbReference>
<dbReference type="eggNOG" id="COG2311">
    <property type="taxonomic scope" value="Bacteria"/>
</dbReference>
<evidence type="ECO:0000313" key="3">
    <source>
        <dbReference type="EMBL" id="GAB40239.1"/>
    </source>
</evidence>
<comment type="caution">
    <text evidence="3">The sequence shown here is derived from an EMBL/GenBank/DDBJ whole genome shotgun (WGS) entry which is preliminary data.</text>
</comment>
<keyword evidence="4" id="KW-1185">Reference proteome</keyword>
<accession>H5U3D1</accession>
<dbReference type="Pfam" id="PF19877">
    <property type="entry name" value="DUF6350"/>
    <property type="match status" value="1"/>
</dbReference>
<dbReference type="InterPro" id="IPR045931">
    <property type="entry name" value="DUF6350"/>
</dbReference>
<proteinExistence type="predicted"/>
<feature type="transmembrane region" description="Helical" evidence="2">
    <location>
        <begin position="198"/>
        <end position="220"/>
    </location>
</feature>
<evidence type="ECO:0000256" key="2">
    <source>
        <dbReference type="SAM" id="Phobius"/>
    </source>
</evidence>
<feature type="transmembrane region" description="Helical" evidence="2">
    <location>
        <begin position="154"/>
        <end position="177"/>
    </location>
</feature>
<keyword evidence="2" id="KW-0472">Membrane</keyword>
<feature type="transmembrane region" description="Helical" evidence="2">
    <location>
        <begin position="360"/>
        <end position="387"/>
    </location>
</feature>
<feature type="transmembrane region" description="Helical" evidence="2">
    <location>
        <begin position="328"/>
        <end position="348"/>
    </location>
</feature>
<keyword evidence="2" id="KW-1133">Transmembrane helix</keyword>
<feature type="transmembrane region" description="Helical" evidence="2">
    <location>
        <begin position="119"/>
        <end position="142"/>
    </location>
</feature>